<feature type="transmembrane region" description="Helical" evidence="1">
    <location>
        <begin position="91"/>
        <end position="109"/>
    </location>
</feature>
<dbReference type="InterPro" id="IPR012373">
    <property type="entry name" value="Ferrdict_sens_TM"/>
</dbReference>
<dbReference type="EMBL" id="FNBN01000006">
    <property type="protein sequence ID" value="SDG79661.1"/>
    <property type="molecule type" value="Genomic_DNA"/>
</dbReference>
<reference evidence="4 5" key="1">
    <citation type="submission" date="2016-10" db="EMBL/GenBank/DDBJ databases">
        <authorList>
            <person name="de Groot N.N."/>
        </authorList>
    </citation>
    <scope>NUCLEOTIDE SEQUENCE [LARGE SCALE GENOMIC DNA]</scope>
    <source>
        <strain evidence="4 5">DSM 527</strain>
    </source>
</reference>
<dbReference type="OrthoDB" id="1452822at2"/>
<feature type="domain" description="FecR protein" evidence="2">
    <location>
        <begin position="119"/>
        <end position="210"/>
    </location>
</feature>
<dbReference type="PANTHER" id="PTHR30273">
    <property type="entry name" value="PERIPLASMIC SIGNAL SENSOR AND SIGMA FACTOR ACTIVATOR FECR-RELATED"/>
    <property type="match status" value="1"/>
</dbReference>
<gene>
    <name evidence="4" type="ORF">SAMN04488121_106319</name>
</gene>
<keyword evidence="1" id="KW-0812">Transmembrane</keyword>
<keyword evidence="1" id="KW-0472">Membrane</keyword>
<dbReference type="Gene3D" id="2.60.120.1440">
    <property type="match status" value="1"/>
</dbReference>
<evidence type="ECO:0000259" key="2">
    <source>
        <dbReference type="Pfam" id="PF04773"/>
    </source>
</evidence>
<evidence type="ECO:0000259" key="3">
    <source>
        <dbReference type="Pfam" id="PF16344"/>
    </source>
</evidence>
<proteinExistence type="predicted"/>
<dbReference type="AlphaFoldDB" id="A0A1G7X677"/>
<organism evidence="4 5">
    <name type="scientific">Chitinophaga filiformis</name>
    <name type="common">Myxococcus filiformis</name>
    <name type="synonym">Flexibacter filiformis</name>
    <dbReference type="NCBI Taxonomy" id="104663"/>
    <lineage>
        <taxon>Bacteria</taxon>
        <taxon>Pseudomonadati</taxon>
        <taxon>Bacteroidota</taxon>
        <taxon>Chitinophagia</taxon>
        <taxon>Chitinophagales</taxon>
        <taxon>Chitinophagaceae</taxon>
        <taxon>Chitinophaga</taxon>
    </lineage>
</organism>
<dbReference type="GO" id="GO:0016989">
    <property type="term" value="F:sigma factor antagonist activity"/>
    <property type="evidence" value="ECO:0007669"/>
    <property type="project" value="TreeGrafter"/>
</dbReference>
<evidence type="ECO:0000313" key="5">
    <source>
        <dbReference type="Proteomes" id="UP000199045"/>
    </source>
</evidence>
<protein>
    <submittedName>
        <fullName evidence="4">Ferric-dicitrate binding protein FerR, regulates iron transport through sigma-19</fullName>
    </submittedName>
</protein>
<sequence>MIQIPEHIVSIIIKHLRAIQTSAEEETLQAWIAGSEEHEKAYQQVVKLWHESGSILERPAFDTARAWEKLDSSLGHGAPLGKSAKVRYMRLAAAACVVGILALAGWIFYQQQDKTILTIAAAGKGSQRLTLPDGSLVILREGASIRYPKTFSATERAVTVTGESYFDVQQETNHPFRIQTARATIEVLGTSFTINSNEHQDRLIVSSGKVLFTGKDQHAGKHIVTAQQDAVLDEKGINIATVKDSNYLSWQTGILQFDNTPFADVVTALADYYHLHIKADSVLTRQADLSTITARFDHQPLEQVLEEIKLLINVSYRKRNDTIIFYQSQ</sequence>
<dbReference type="PANTHER" id="PTHR30273:SF2">
    <property type="entry name" value="PROTEIN FECR"/>
    <property type="match status" value="1"/>
</dbReference>
<dbReference type="STRING" id="104663.SAMN04488121_106319"/>
<evidence type="ECO:0000313" key="4">
    <source>
        <dbReference type="EMBL" id="SDG79661.1"/>
    </source>
</evidence>
<dbReference type="PIRSF" id="PIRSF018266">
    <property type="entry name" value="FecR"/>
    <property type="match status" value="1"/>
</dbReference>
<dbReference type="InterPro" id="IPR032508">
    <property type="entry name" value="FecR_C"/>
</dbReference>
<evidence type="ECO:0000256" key="1">
    <source>
        <dbReference type="SAM" id="Phobius"/>
    </source>
</evidence>
<dbReference type="InterPro" id="IPR006860">
    <property type="entry name" value="FecR"/>
</dbReference>
<feature type="domain" description="Protein FecR C-terminal" evidence="3">
    <location>
        <begin position="255"/>
        <end position="324"/>
    </location>
</feature>
<dbReference type="Proteomes" id="UP000199045">
    <property type="component" value="Unassembled WGS sequence"/>
</dbReference>
<name>A0A1G7X677_CHIFI</name>
<dbReference type="Pfam" id="PF16344">
    <property type="entry name" value="FecR_C"/>
    <property type="match status" value="1"/>
</dbReference>
<dbReference type="Gene3D" id="3.55.50.30">
    <property type="match status" value="1"/>
</dbReference>
<dbReference type="RefSeq" id="WP_089835363.1">
    <property type="nucleotide sequence ID" value="NZ_FNBN01000006.1"/>
</dbReference>
<keyword evidence="1" id="KW-1133">Transmembrane helix</keyword>
<accession>A0A1G7X677</accession>
<dbReference type="Pfam" id="PF04773">
    <property type="entry name" value="FecR"/>
    <property type="match status" value="1"/>
</dbReference>